<feature type="compositionally biased region" description="Basic and acidic residues" evidence="1">
    <location>
        <begin position="353"/>
        <end position="376"/>
    </location>
</feature>
<feature type="region of interest" description="Disordered" evidence="1">
    <location>
        <begin position="340"/>
        <end position="379"/>
    </location>
</feature>
<protein>
    <submittedName>
        <fullName evidence="2">Uncharacterized protein</fullName>
    </submittedName>
</protein>
<dbReference type="EMBL" id="JAHRIP010085666">
    <property type="protein sequence ID" value="MEQ2314705.1"/>
    <property type="molecule type" value="Genomic_DNA"/>
</dbReference>
<evidence type="ECO:0000313" key="3">
    <source>
        <dbReference type="Proteomes" id="UP001469553"/>
    </source>
</evidence>
<feature type="compositionally biased region" description="Polar residues" evidence="1">
    <location>
        <begin position="341"/>
        <end position="350"/>
    </location>
</feature>
<name>A0ABV1AA82_9TELE</name>
<keyword evidence="3" id="KW-1185">Reference proteome</keyword>
<evidence type="ECO:0000313" key="2">
    <source>
        <dbReference type="EMBL" id="MEQ2314705.1"/>
    </source>
</evidence>
<dbReference type="Proteomes" id="UP001469553">
    <property type="component" value="Unassembled WGS sequence"/>
</dbReference>
<gene>
    <name evidence="2" type="ORF">AMECASPLE_014893</name>
</gene>
<proteinExistence type="predicted"/>
<reference evidence="2 3" key="1">
    <citation type="submission" date="2021-06" db="EMBL/GenBank/DDBJ databases">
        <authorList>
            <person name="Palmer J.M."/>
        </authorList>
    </citation>
    <scope>NUCLEOTIDE SEQUENCE [LARGE SCALE GENOMIC DNA]</scope>
    <source>
        <strain evidence="2 3">AS_MEX2019</strain>
        <tissue evidence="2">Muscle</tissue>
    </source>
</reference>
<feature type="region of interest" description="Disordered" evidence="1">
    <location>
        <begin position="391"/>
        <end position="430"/>
    </location>
</feature>
<accession>A0ABV1AA82</accession>
<organism evidence="2 3">
    <name type="scientific">Ameca splendens</name>
    <dbReference type="NCBI Taxonomy" id="208324"/>
    <lineage>
        <taxon>Eukaryota</taxon>
        <taxon>Metazoa</taxon>
        <taxon>Chordata</taxon>
        <taxon>Craniata</taxon>
        <taxon>Vertebrata</taxon>
        <taxon>Euteleostomi</taxon>
        <taxon>Actinopterygii</taxon>
        <taxon>Neopterygii</taxon>
        <taxon>Teleostei</taxon>
        <taxon>Neoteleostei</taxon>
        <taxon>Acanthomorphata</taxon>
        <taxon>Ovalentaria</taxon>
        <taxon>Atherinomorphae</taxon>
        <taxon>Cyprinodontiformes</taxon>
        <taxon>Goodeidae</taxon>
        <taxon>Ameca</taxon>
    </lineage>
</organism>
<dbReference type="PANTHER" id="PTHR31393">
    <property type="entry name" value="C5ORF31"/>
    <property type="match status" value="1"/>
</dbReference>
<feature type="compositionally biased region" description="Basic and acidic residues" evidence="1">
    <location>
        <begin position="406"/>
        <end position="425"/>
    </location>
</feature>
<evidence type="ECO:0000256" key="1">
    <source>
        <dbReference type="SAM" id="MobiDB-lite"/>
    </source>
</evidence>
<dbReference type="InterPro" id="IPR027886">
    <property type="entry name" value="SPMIP4"/>
</dbReference>
<comment type="caution">
    <text evidence="2">The sequence shown here is derived from an EMBL/GenBank/DDBJ whole genome shotgun (WGS) entry which is preliminary data.</text>
</comment>
<dbReference type="Pfam" id="PF15093">
    <property type="entry name" value="SPMIP4-like"/>
    <property type="match status" value="1"/>
</dbReference>
<sequence>MSNPPICHAEPNSSADLNGHPAWGYGGTIPEHISTRQCFTSSFRRNSNVCHNDQLIPKPTDINVSEKMLRTATLKEHPYSSHISRFAMFPSFLSPDDPERGVRAASQSFLNPLIPNKPPNVIVLSKTIGGRYRHEVLENPVKTRKMAVSWTGENGFLDHPKLIEGEKQIFYPAPPKTVLPNPKLQDWDLSLSERTSNILKNLERKLWITSYQMDFIGPANPLKTDDFKEKISTLTGINLHSVPLRERSYPVLFPSKPEGGHGRRQQNKLSESSYIANSSGLQLPAANQITASSYKNQQQPQELMTNCNEAADMPQMGHSQSESKTDFTDAQHTDMSLEILQKQQPQSKSTVGHAREGENRKVRFNERPKQKSESKSSQDVALHLSNMQQHFDPNSQLYSQRQAKVSSERNSIELQKDDPPSKKEQLNSLPNASILPWPSVLPGIPGTNSLETESIGTAHSLLDLQNSFSKSEAHQRFSNSITHAAVNLRNNVVTGKRHIFYGINCNHIHG</sequence>
<dbReference type="PANTHER" id="PTHR31393:SF2">
    <property type="entry name" value="CHROMOSOME 7 OPEN READING FRAME 31"/>
    <property type="match status" value="1"/>
</dbReference>
<feature type="compositionally biased region" description="Polar residues" evidence="1">
    <location>
        <begin position="391"/>
        <end position="405"/>
    </location>
</feature>